<evidence type="ECO:0008006" key="3">
    <source>
        <dbReference type="Google" id="ProtNLM"/>
    </source>
</evidence>
<reference evidence="1 2" key="1">
    <citation type="journal article" date="2018" name="Appl. Microbiol. Biotechnol.">
        <title>Co-cultivation of the strictly anaerobic methanogen Methanosarcina barkeri with aerobic methanotrophs in an oxygen-limited membrane bioreactor.</title>
        <authorList>
            <person name="In 't Zandt M.H."/>
            <person name="van den Bosch T.J.M."/>
            <person name="Rijkers R."/>
            <person name="van Kessel M.A.H.J."/>
            <person name="Jetten M.S.M."/>
            <person name="Welte C.U."/>
        </authorList>
    </citation>
    <scope>NUCLEOTIDE SEQUENCE [LARGE SCALE GENOMIC DNA]</scope>
    <source>
        <strain evidence="1 2">DSM 17706</strain>
    </source>
</reference>
<comment type="caution">
    <text evidence="1">The sequence shown here is derived from an EMBL/GenBank/DDBJ whole genome shotgun (WGS) entry which is preliminary data.</text>
</comment>
<dbReference type="RefSeq" id="WP_108916059.1">
    <property type="nucleotide sequence ID" value="NZ_BGJY01000002.1"/>
</dbReference>
<dbReference type="Proteomes" id="UP000245137">
    <property type="component" value="Unassembled WGS sequence"/>
</dbReference>
<accession>A0A2U1STU4</accession>
<organism evidence="1 2">
    <name type="scientific">Methylosinus sporium</name>
    <dbReference type="NCBI Taxonomy" id="428"/>
    <lineage>
        <taxon>Bacteria</taxon>
        <taxon>Pseudomonadati</taxon>
        <taxon>Pseudomonadota</taxon>
        <taxon>Alphaproteobacteria</taxon>
        <taxon>Hyphomicrobiales</taxon>
        <taxon>Methylocystaceae</taxon>
        <taxon>Methylosinus</taxon>
    </lineage>
</organism>
<proteinExistence type="predicted"/>
<gene>
    <name evidence="1" type="ORF">C5689_04405</name>
</gene>
<sequence length="137" mass="14379">MPAAADYAAMMMRRRRFSKEPFGALSRIVAILSVLLGLTMNAGPAHTVPADEASLTATTQNICATHRGGHEHESSGCCCLQATARRDATVFVAILLGVVHFACPEAPSFAARSTTASRAGVALPTTPRLSRAPPLFS</sequence>
<dbReference type="EMBL" id="PUIV01000004">
    <property type="protein sequence ID" value="PWB95035.1"/>
    <property type="molecule type" value="Genomic_DNA"/>
</dbReference>
<protein>
    <recommendedName>
        <fullName evidence="3">DUF2946 domain-containing protein</fullName>
    </recommendedName>
</protein>
<evidence type="ECO:0000313" key="1">
    <source>
        <dbReference type="EMBL" id="PWB95035.1"/>
    </source>
</evidence>
<keyword evidence="2" id="KW-1185">Reference proteome</keyword>
<dbReference type="AlphaFoldDB" id="A0A2U1STU4"/>
<evidence type="ECO:0000313" key="2">
    <source>
        <dbReference type="Proteomes" id="UP000245137"/>
    </source>
</evidence>
<name>A0A2U1STU4_METSR</name>